<evidence type="ECO:0000256" key="5">
    <source>
        <dbReference type="SAM" id="MobiDB-lite"/>
    </source>
</evidence>
<organism evidence="9 10">
    <name type="scientific">Marinomonas piezotolerans</name>
    <dbReference type="NCBI Taxonomy" id="2213058"/>
    <lineage>
        <taxon>Bacteria</taxon>
        <taxon>Pseudomonadati</taxon>
        <taxon>Pseudomonadota</taxon>
        <taxon>Gammaproteobacteria</taxon>
        <taxon>Oceanospirillales</taxon>
        <taxon>Oceanospirillaceae</taxon>
        <taxon>Marinomonas</taxon>
    </lineage>
</organism>
<keyword evidence="6" id="KW-0472">Membrane</keyword>
<name>A0A370UC66_9GAMM</name>
<keyword evidence="6" id="KW-0812">Transmembrane</keyword>
<sequence>MNRFSMRAKFSILTVSIIVVFLVALVVIKSKSTALVDSFDRFYNENYTVSVNLERIKETQVDIVLNVRGLQIGYLLSLDQQIPPYLKTIKEAYAKTPALFQNLKTGYAGNPEALNKLEKLVMDFQGKTKAFVSAMQNAPDNKAPFPIFSAFIGSYSALMEEFNAFSEVNNKAVLAAKQRSDSLSSEIEISFWGSAIVALLVSLALSYLISRSIVGRIQAVRTAAQEMAKGHLNNPVTVLGDDEIADLGHAINASTEHLRSVITNILHAVDDVNQNSLGVLKANQEAAKRSVNIMDHTELVVVALEQMSASNRSISDHTQESSEAANGIRSVAQSSLTTAHNTLAETENLVATLNQTNMAVTALRSETNNIETILGVIRGISEQTNLLALNAAIEAARAGETGRGFAVVADEVRALAQRSQDSVNEIEALLSKLNQASHQAVSQMDSSLELVESSRKHVSETNDLTRDILERIERISEQASQIASSAAEQITVTDDINNKMHSVRDLTQRNAEEAKSSGQSVKDSSEDVKKQLEFFKL</sequence>
<dbReference type="SMART" id="SM00283">
    <property type="entry name" value="MA"/>
    <property type="match status" value="1"/>
</dbReference>
<keyword evidence="2 4" id="KW-0807">Transducer</keyword>
<dbReference type="Gene3D" id="1.10.287.950">
    <property type="entry name" value="Methyl-accepting chemotaxis protein"/>
    <property type="match status" value="1"/>
</dbReference>
<reference evidence="9 10" key="1">
    <citation type="submission" date="2018-06" db="EMBL/GenBank/DDBJ databases">
        <title>Marinomonas sp. YLB-05 draft genome sequence.</title>
        <authorList>
            <person name="Yu L."/>
            <person name="Tang X."/>
        </authorList>
    </citation>
    <scope>NUCLEOTIDE SEQUENCE [LARGE SCALE GENOMIC DNA]</scope>
    <source>
        <strain evidence="9 10">YLB-05</strain>
    </source>
</reference>
<dbReference type="EMBL" id="QKRA01000002">
    <property type="protein sequence ID" value="RDL45275.1"/>
    <property type="molecule type" value="Genomic_DNA"/>
</dbReference>
<dbReference type="PANTHER" id="PTHR32089">
    <property type="entry name" value="METHYL-ACCEPTING CHEMOTAXIS PROTEIN MCPB"/>
    <property type="match status" value="1"/>
</dbReference>
<evidence type="ECO:0000259" key="8">
    <source>
        <dbReference type="PROSITE" id="PS50885"/>
    </source>
</evidence>
<evidence type="ECO:0000256" key="3">
    <source>
        <dbReference type="ARBA" id="ARBA00029447"/>
    </source>
</evidence>
<dbReference type="GO" id="GO:0007165">
    <property type="term" value="P:signal transduction"/>
    <property type="evidence" value="ECO:0007669"/>
    <property type="project" value="UniProtKB-KW"/>
</dbReference>
<dbReference type="Proteomes" id="UP000254326">
    <property type="component" value="Unassembled WGS sequence"/>
</dbReference>
<evidence type="ECO:0000256" key="6">
    <source>
        <dbReference type="SAM" id="Phobius"/>
    </source>
</evidence>
<proteinExistence type="inferred from homology"/>
<dbReference type="SMART" id="SM00304">
    <property type="entry name" value="HAMP"/>
    <property type="match status" value="1"/>
</dbReference>
<dbReference type="Gene3D" id="6.10.340.10">
    <property type="match status" value="1"/>
</dbReference>
<evidence type="ECO:0000313" key="10">
    <source>
        <dbReference type="Proteomes" id="UP000254326"/>
    </source>
</evidence>
<evidence type="ECO:0000313" key="9">
    <source>
        <dbReference type="EMBL" id="RDL45275.1"/>
    </source>
</evidence>
<comment type="similarity">
    <text evidence="3">Belongs to the methyl-accepting chemotaxis (MCP) protein family.</text>
</comment>
<dbReference type="GO" id="GO:0006935">
    <property type="term" value="P:chemotaxis"/>
    <property type="evidence" value="ECO:0007669"/>
    <property type="project" value="InterPro"/>
</dbReference>
<feature type="transmembrane region" description="Helical" evidence="6">
    <location>
        <begin position="189"/>
        <end position="209"/>
    </location>
</feature>
<dbReference type="SUPFAM" id="SSF58104">
    <property type="entry name" value="Methyl-accepting chemotaxis protein (MCP) signaling domain"/>
    <property type="match status" value="1"/>
</dbReference>
<dbReference type="InterPro" id="IPR003660">
    <property type="entry name" value="HAMP_dom"/>
</dbReference>
<evidence type="ECO:0000256" key="1">
    <source>
        <dbReference type="ARBA" id="ARBA00004370"/>
    </source>
</evidence>
<dbReference type="PANTHER" id="PTHR32089:SF112">
    <property type="entry name" value="LYSOZYME-LIKE PROTEIN-RELATED"/>
    <property type="match status" value="1"/>
</dbReference>
<feature type="compositionally biased region" description="Basic and acidic residues" evidence="5">
    <location>
        <begin position="501"/>
        <end position="515"/>
    </location>
</feature>
<keyword evidence="6" id="KW-1133">Transmembrane helix</keyword>
<keyword evidence="10" id="KW-1185">Reference proteome</keyword>
<dbReference type="Pfam" id="PF00015">
    <property type="entry name" value="MCPsignal"/>
    <property type="match status" value="1"/>
</dbReference>
<evidence type="ECO:0000256" key="2">
    <source>
        <dbReference type="ARBA" id="ARBA00023224"/>
    </source>
</evidence>
<dbReference type="AlphaFoldDB" id="A0A370UC66"/>
<dbReference type="RefSeq" id="WP_115467308.1">
    <property type="nucleotide sequence ID" value="NZ_QKRA01000002.1"/>
</dbReference>
<evidence type="ECO:0000256" key="4">
    <source>
        <dbReference type="PROSITE-ProRule" id="PRU00284"/>
    </source>
</evidence>
<dbReference type="Pfam" id="PF00672">
    <property type="entry name" value="HAMP"/>
    <property type="match status" value="1"/>
</dbReference>
<comment type="caution">
    <text evidence="9">The sequence shown here is derived from an EMBL/GenBank/DDBJ whole genome shotgun (WGS) entry which is preliminary data.</text>
</comment>
<dbReference type="CDD" id="cd11386">
    <property type="entry name" value="MCP_signal"/>
    <property type="match status" value="1"/>
</dbReference>
<dbReference type="CDD" id="cd06225">
    <property type="entry name" value="HAMP"/>
    <property type="match status" value="1"/>
</dbReference>
<feature type="domain" description="HAMP" evidence="8">
    <location>
        <begin position="211"/>
        <end position="263"/>
    </location>
</feature>
<comment type="subcellular location">
    <subcellularLocation>
        <location evidence="1">Membrane</location>
    </subcellularLocation>
</comment>
<gene>
    <name evidence="9" type="ORF">DN730_06595</name>
</gene>
<dbReference type="OrthoDB" id="2489132at2"/>
<feature type="domain" description="Methyl-accepting transducer" evidence="7">
    <location>
        <begin position="268"/>
        <end position="504"/>
    </location>
</feature>
<dbReference type="PROSITE" id="PS50885">
    <property type="entry name" value="HAMP"/>
    <property type="match status" value="1"/>
</dbReference>
<dbReference type="GO" id="GO:0004888">
    <property type="term" value="F:transmembrane signaling receptor activity"/>
    <property type="evidence" value="ECO:0007669"/>
    <property type="project" value="InterPro"/>
</dbReference>
<dbReference type="PROSITE" id="PS50111">
    <property type="entry name" value="CHEMOTAXIS_TRANSDUC_2"/>
    <property type="match status" value="1"/>
</dbReference>
<dbReference type="PRINTS" id="PR00260">
    <property type="entry name" value="CHEMTRNSDUCR"/>
</dbReference>
<dbReference type="InterPro" id="IPR004089">
    <property type="entry name" value="MCPsignal_dom"/>
</dbReference>
<accession>A0A370UC66</accession>
<evidence type="ECO:0000259" key="7">
    <source>
        <dbReference type="PROSITE" id="PS50111"/>
    </source>
</evidence>
<dbReference type="InterPro" id="IPR004090">
    <property type="entry name" value="Chemotax_Me-accpt_rcpt"/>
</dbReference>
<protein>
    <submittedName>
        <fullName evidence="9">Methyl-accepting chemotaxis protein</fullName>
    </submittedName>
</protein>
<feature type="region of interest" description="Disordered" evidence="5">
    <location>
        <begin position="501"/>
        <end position="527"/>
    </location>
</feature>
<dbReference type="GO" id="GO:0016020">
    <property type="term" value="C:membrane"/>
    <property type="evidence" value="ECO:0007669"/>
    <property type="project" value="UniProtKB-SubCell"/>
</dbReference>
<dbReference type="FunFam" id="1.10.287.950:FF:000001">
    <property type="entry name" value="Methyl-accepting chemotaxis sensory transducer"/>
    <property type="match status" value="1"/>
</dbReference>